<evidence type="ECO:0000313" key="2">
    <source>
        <dbReference type="Proteomes" id="UP000031014"/>
    </source>
</evidence>
<reference evidence="1 2" key="1">
    <citation type="submission" date="2013-06" db="EMBL/GenBank/DDBJ databases">
        <title>Whole genome shotgun sequence of Bacillus selenatarsenatis SF-1.</title>
        <authorList>
            <person name="Kuroda M."/>
            <person name="Sei K."/>
            <person name="Yamashita M."/>
            <person name="Ike M."/>
        </authorList>
    </citation>
    <scope>NUCLEOTIDE SEQUENCE [LARGE SCALE GENOMIC DNA]</scope>
    <source>
        <strain evidence="1 2">SF-1</strain>
    </source>
</reference>
<comment type="caution">
    <text evidence="1">The sequence shown here is derived from an EMBL/GenBank/DDBJ whole genome shotgun (WGS) entry which is preliminary data.</text>
</comment>
<proteinExistence type="predicted"/>
<dbReference type="AlphaFoldDB" id="A0A0A8X0D7"/>
<name>A0A0A8X0D7_MESS1</name>
<organism evidence="1 2">
    <name type="scientific">Mesobacillus selenatarsenatis (strain DSM 18680 / JCM 14380 / FERM P-15431 / SF-1)</name>
    <dbReference type="NCBI Taxonomy" id="1321606"/>
    <lineage>
        <taxon>Bacteria</taxon>
        <taxon>Bacillati</taxon>
        <taxon>Bacillota</taxon>
        <taxon>Bacilli</taxon>
        <taxon>Bacillales</taxon>
        <taxon>Bacillaceae</taxon>
        <taxon>Mesobacillus</taxon>
    </lineage>
</organism>
<gene>
    <name evidence="1" type="ORF">SAMD00020551_0849</name>
</gene>
<keyword evidence="2" id="KW-1185">Reference proteome</keyword>
<evidence type="ECO:0000313" key="1">
    <source>
        <dbReference type="EMBL" id="GAM12714.1"/>
    </source>
</evidence>
<accession>A0A0A8X0D7</accession>
<protein>
    <submittedName>
        <fullName evidence="1">Uncharacterized protein</fullName>
    </submittedName>
</protein>
<sequence length="37" mass="4286">MAFIKTNDPVEFISIIPKENQNYHCSSLVFKSVIKML</sequence>
<dbReference type="Proteomes" id="UP000031014">
    <property type="component" value="Unassembled WGS sequence"/>
</dbReference>
<dbReference type="EMBL" id="BASE01000017">
    <property type="protein sequence ID" value="GAM12714.1"/>
    <property type="molecule type" value="Genomic_DNA"/>
</dbReference>